<keyword evidence="2" id="KW-1185">Reference proteome</keyword>
<gene>
    <name evidence="1" type="ORF">GCM10023196_037300</name>
</gene>
<reference evidence="2" key="1">
    <citation type="journal article" date="2019" name="Int. J. Syst. Evol. Microbiol.">
        <title>The Global Catalogue of Microorganisms (GCM) 10K type strain sequencing project: providing services to taxonomists for standard genome sequencing and annotation.</title>
        <authorList>
            <consortium name="The Broad Institute Genomics Platform"/>
            <consortium name="The Broad Institute Genome Sequencing Center for Infectious Disease"/>
            <person name="Wu L."/>
            <person name="Ma J."/>
        </authorList>
    </citation>
    <scope>NUCLEOTIDE SEQUENCE [LARGE SCALE GENOMIC DNA]</scope>
    <source>
        <strain evidence="2">JCM 17939</strain>
    </source>
</reference>
<evidence type="ECO:0000313" key="2">
    <source>
        <dbReference type="Proteomes" id="UP001501442"/>
    </source>
</evidence>
<accession>A0ABP8U9C3</accession>
<evidence type="ECO:0000313" key="1">
    <source>
        <dbReference type="EMBL" id="GAA4626959.1"/>
    </source>
</evidence>
<dbReference type="Proteomes" id="UP001501442">
    <property type="component" value="Unassembled WGS sequence"/>
</dbReference>
<comment type="caution">
    <text evidence="1">The sequence shown here is derived from an EMBL/GenBank/DDBJ whole genome shotgun (WGS) entry which is preliminary data.</text>
</comment>
<organism evidence="1 2">
    <name type="scientific">Actinoallomurus vinaceus</name>
    <dbReference type="NCBI Taxonomy" id="1080074"/>
    <lineage>
        <taxon>Bacteria</taxon>
        <taxon>Bacillati</taxon>
        <taxon>Actinomycetota</taxon>
        <taxon>Actinomycetes</taxon>
        <taxon>Streptosporangiales</taxon>
        <taxon>Thermomonosporaceae</taxon>
        <taxon>Actinoallomurus</taxon>
    </lineage>
</organism>
<sequence length="98" mass="11449">MANDWNSDHTATGECLKEADGYHAHVYRAWGSDVDGRMRRLRVELHMHDWMPEHRKLYPDTRDVDAHTPSHAPLGRWDTVEQAWKELRVEGDIPEVSC</sequence>
<dbReference type="EMBL" id="BAABHK010000004">
    <property type="protein sequence ID" value="GAA4626959.1"/>
    <property type="molecule type" value="Genomic_DNA"/>
</dbReference>
<name>A0ABP8U9C3_9ACTN</name>
<dbReference type="RefSeq" id="WP_345432120.1">
    <property type="nucleotide sequence ID" value="NZ_BAABHK010000004.1"/>
</dbReference>
<protein>
    <submittedName>
        <fullName evidence="1">Uncharacterized protein</fullName>
    </submittedName>
</protein>
<proteinExistence type="predicted"/>